<organism evidence="1 2">
    <name type="scientific">Bradyrhizobium manausense</name>
    <dbReference type="NCBI Taxonomy" id="989370"/>
    <lineage>
        <taxon>Bacteria</taxon>
        <taxon>Pseudomonadati</taxon>
        <taxon>Pseudomonadota</taxon>
        <taxon>Alphaproteobacteria</taxon>
        <taxon>Hyphomicrobiales</taxon>
        <taxon>Nitrobacteraceae</taxon>
        <taxon>Bradyrhizobium</taxon>
    </lineage>
</organism>
<proteinExistence type="predicted"/>
<accession>A0A0R3DV67</accession>
<dbReference type="AlphaFoldDB" id="A0A0R3DV67"/>
<sequence length="234" mass="25819">MTSLVIHRVTTLDLAVRPVVWPFAQERRAEIAAHFAEKQRERPKLWNGRVLLGRDAVFGDGHLAATYFETDFASFLAWRDWGFPDKAVFNGFGMGALRASDGAFIMGEMAHHTANAGRIYFPSGTPDLDDVTEGVLDIPGSVIRELGEETGLTTADYWAEPDWHCIVTGPSIAMIQVLNLDVPGDVARARIQANLARETEPELSAIHLVRGIGDLTPAMPRFVTAFVEQQFASR</sequence>
<gene>
    <name evidence="1" type="ORF">AOQ71_14050</name>
</gene>
<keyword evidence="2" id="KW-1185">Reference proteome</keyword>
<name>A0A0R3DV67_9BRAD</name>
<comment type="caution">
    <text evidence="1">The sequence shown here is derived from an EMBL/GenBank/DDBJ whole genome shotgun (WGS) entry which is preliminary data.</text>
</comment>
<dbReference type="STRING" id="989370.AOQ71_14050"/>
<evidence type="ECO:0000313" key="1">
    <source>
        <dbReference type="EMBL" id="KRQ13697.1"/>
    </source>
</evidence>
<evidence type="ECO:0008006" key="3">
    <source>
        <dbReference type="Google" id="ProtNLM"/>
    </source>
</evidence>
<dbReference type="SUPFAM" id="SSF55811">
    <property type="entry name" value="Nudix"/>
    <property type="match status" value="1"/>
</dbReference>
<dbReference type="InterPro" id="IPR015797">
    <property type="entry name" value="NUDIX_hydrolase-like_dom_sf"/>
</dbReference>
<dbReference type="Proteomes" id="UP000051936">
    <property type="component" value="Unassembled WGS sequence"/>
</dbReference>
<protein>
    <recommendedName>
        <fullName evidence="3">NUDIX hydrolase</fullName>
    </recommendedName>
</protein>
<reference evidence="1 2" key="1">
    <citation type="submission" date="2015-09" db="EMBL/GenBank/DDBJ databases">
        <title>Draft Genome Sequence of Bradyrhizobium manausense Strain BR 3351T, a Novel Symbiotic Nitrogen-Fixing Alphaproteobacterium Isolated from Brazilian Amazon Rain Forest.</title>
        <authorList>
            <person name="De Araujo J.L."/>
            <person name="Zilli J.E."/>
        </authorList>
    </citation>
    <scope>NUCLEOTIDE SEQUENCE [LARGE SCALE GENOMIC DNA]</scope>
    <source>
        <strain evidence="1 2">BR3351</strain>
    </source>
</reference>
<dbReference type="RefSeq" id="WP_057747265.1">
    <property type="nucleotide sequence ID" value="NZ_LJYG01000052.1"/>
</dbReference>
<dbReference type="EMBL" id="LJYG01000052">
    <property type="protein sequence ID" value="KRQ13697.1"/>
    <property type="molecule type" value="Genomic_DNA"/>
</dbReference>
<evidence type="ECO:0000313" key="2">
    <source>
        <dbReference type="Proteomes" id="UP000051936"/>
    </source>
</evidence>
<dbReference type="OrthoDB" id="9806849at2"/>